<dbReference type="AlphaFoldDB" id="G4ZSW4"/>
<dbReference type="GeneID" id="20659330"/>
<protein>
    <submittedName>
        <fullName evidence="1">Uncharacterized protein</fullName>
    </submittedName>
</protein>
<dbReference type="KEGG" id="psoj:PHYSODRAFT_512178"/>
<organism evidence="1 2">
    <name type="scientific">Phytophthora sojae (strain P6497)</name>
    <name type="common">Soybean stem and root rot agent</name>
    <name type="synonym">Phytophthora megasperma f. sp. glycines</name>
    <dbReference type="NCBI Taxonomy" id="1094619"/>
    <lineage>
        <taxon>Eukaryota</taxon>
        <taxon>Sar</taxon>
        <taxon>Stramenopiles</taxon>
        <taxon>Oomycota</taxon>
        <taxon>Peronosporomycetes</taxon>
        <taxon>Peronosporales</taxon>
        <taxon>Peronosporaceae</taxon>
        <taxon>Phytophthora</taxon>
    </lineage>
</organism>
<keyword evidence="2" id="KW-1185">Reference proteome</keyword>
<feature type="non-terminal residue" evidence="1">
    <location>
        <position position="1"/>
    </location>
</feature>
<accession>G4ZSW4</accession>
<dbReference type="InParanoid" id="G4ZSW4"/>
<proteinExistence type="predicted"/>
<evidence type="ECO:0000313" key="1">
    <source>
        <dbReference type="EMBL" id="EGZ13049.1"/>
    </source>
</evidence>
<sequence>TITDQPTSEASARRIISASGFGNVRLADSARARFIWSYASRSDEVSATGMPEAARLSCIVNDTVAHPVPAILSGSCFTPSPLIILPHHVTSCLYRQDLAALSLKPNFAVSSSSSCSLSR</sequence>
<name>G4ZSW4_PHYSP</name>
<evidence type="ECO:0000313" key="2">
    <source>
        <dbReference type="Proteomes" id="UP000002640"/>
    </source>
</evidence>
<dbReference type="Proteomes" id="UP000002640">
    <property type="component" value="Unassembled WGS sequence"/>
</dbReference>
<dbReference type="EMBL" id="JH159156">
    <property type="protein sequence ID" value="EGZ13049.1"/>
    <property type="molecule type" value="Genomic_DNA"/>
</dbReference>
<reference evidence="1 2" key="1">
    <citation type="journal article" date="2006" name="Science">
        <title>Phytophthora genome sequences uncover evolutionary origins and mechanisms of pathogenesis.</title>
        <authorList>
            <person name="Tyler B.M."/>
            <person name="Tripathy S."/>
            <person name="Zhang X."/>
            <person name="Dehal P."/>
            <person name="Jiang R.H."/>
            <person name="Aerts A."/>
            <person name="Arredondo F.D."/>
            <person name="Baxter L."/>
            <person name="Bensasson D."/>
            <person name="Beynon J.L."/>
            <person name="Chapman J."/>
            <person name="Damasceno C.M."/>
            <person name="Dorrance A.E."/>
            <person name="Dou D."/>
            <person name="Dickerman A.W."/>
            <person name="Dubchak I.L."/>
            <person name="Garbelotto M."/>
            <person name="Gijzen M."/>
            <person name="Gordon S.G."/>
            <person name="Govers F."/>
            <person name="Grunwald N.J."/>
            <person name="Huang W."/>
            <person name="Ivors K.L."/>
            <person name="Jones R.W."/>
            <person name="Kamoun S."/>
            <person name="Krampis K."/>
            <person name="Lamour K.H."/>
            <person name="Lee M.K."/>
            <person name="McDonald W.H."/>
            <person name="Medina M."/>
            <person name="Meijer H.J."/>
            <person name="Nordberg E.K."/>
            <person name="Maclean D.J."/>
            <person name="Ospina-Giraldo M.D."/>
            <person name="Morris P.F."/>
            <person name="Phuntumart V."/>
            <person name="Putnam N.H."/>
            <person name="Rash S."/>
            <person name="Rose J.K."/>
            <person name="Sakihama Y."/>
            <person name="Salamov A.A."/>
            <person name="Savidor A."/>
            <person name="Scheuring C.F."/>
            <person name="Smith B.M."/>
            <person name="Sobral B.W."/>
            <person name="Terry A."/>
            <person name="Torto-Alalibo T.A."/>
            <person name="Win J."/>
            <person name="Xu Z."/>
            <person name="Zhang H."/>
            <person name="Grigoriev I.V."/>
            <person name="Rokhsar D.S."/>
            <person name="Boore J.L."/>
        </authorList>
    </citation>
    <scope>NUCLEOTIDE SEQUENCE [LARGE SCALE GENOMIC DNA]</scope>
    <source>
        <strain evidence="1 2">P6497</strain>
    </source>
</reference>
<gene>
    <name evidence="1" type="ORF">PHYSODRAFT_512178</name>
</gene>
<dbReference type="RefSeq" id="XP_009530478.1">
    <property type="nucleotide sequence ID" value="XM_009532183.1"/>
</dbReference>